<protein>
    <submittedName>
        <fullName evidence="4">CRTAC1 family protein</fullName>
    </submittedName>
</protein>
<dbReference type="RefSeq" id="WP_184879845.1">
    <property type="nucleotide sequence ID" value="NZ_BAAAHD010000002.1"/>
</dbReference>
<dbReference type="InterPro" id="IPR013517">
    <property type="entry name" value="FG-GAP"/>
</dbReference>
<feature type="compositionally biased region" description="Basic and acidic residues" evidence="2">
    <location>
        <begin position="561"/>
        <end position="570"/>
    </location>
</feature>
<keyword evidence="7" id="KW-1185">Reference proteome</keyword>
<reference evidence="4 7" key="1">
    <citation type="journal article" date="2019" name="Int. J. Syst. Evol. Microbiol.">
        <title>The Global Catalogue of Microorganisms (GCM) 10K type strain sequencing project: providing services to taxonomists for standard genome sequencing and annotation.</title>
        <authorList>
            <consortium name="The Broad Institute Genomics Platform"/>
            <consortium name="The Broad Institute Genome Sequencing Center for Infectious Disease"/>
            <person name="Wu L."/>
            <person name="Ma J."/>
        </authorList>
    </citation>
    <scope>NUCLEOTIDE SEQUENCE [LARGE SCALE GENOMIC DNA]</scope>
    <source>
        <strain evidence="4 7">JCM 10667</strain>
    </source>
</reference>
<feature type="domain" description="ASPIC/UnbV" evidence="3">
    <location>
        <begin position="585"/>
        <end position="640"/>
    </location>
</feature>
<organism evidence="5 6">
    <name type="scientific">Actinomadura livida</name>
    <dbReference type="NCBI Taxonomy" id="79909"/>
    <lineage>
        <taxon>Bacteria</taxon>
        <taxon>Bacillati</taxon>
        <taxon>Actinomycetota</taxon>
        <taxon>Actinomycetes</taxon>
        <taxon>Streptosporangiales</taxon>
        <taxon>Thermomonosporaceae</taxon>
        <taxon>Actinomadura</taxon>
    </lineage>
</organism>
<evidence type="ECO:0000313" key="5">
    <source>
        <dbReference type="EMBL" id="MBB4772423.1"/>
    </source>
</evidence>
<reference evidence="4" key="3">
    <citation type="submission" date="2023-12" db="EMBL/GenBank/DDBJ databases">
        <authorList>
            <person name="Sun Q."/>
            <person name="Inoue M."/>
        </authorList>
    </citation>
    <scope>NUCLEOTIDE SEQUENCE</scope>
    <source>
        <strain evidence="4">JCM 10667</strain>
    </source>
</reference>
<dbReference type="InterPro" id="IPR011519">
    <property type="entry name" value="UnbV_ASPIC"/>
</dbReference>
<evidence type="ECO:0000313" key="7">
    <source>
        <dbReference type="Proteomes" id="UP001501427"/>
    </source>
</evidence>
<dbReference type="SUPFAM" id="SSF69318">
    <property type="entry name" value="Integrin alpha N-terminal domain"/>
    <property type="match status" value="1"/>
</dbReference>
<dbReference type="PANTHER" id="PTHR16026">
    <property type="entry name" value="CARTILAGE ACIDIC PROTEIN 1"/>
    <property type="match status" value="1"/>
</dbReference>
<dbReference type="Proteomes" id="UP001501427">
    <property type="component" value="Unassembled WGS sequence"/>
</dbReference>
<dbReference type="Pfam" id="PF07593">
    <property type="entry name" value="UnbV_ASPIC"/>
    <property type="match status" value="1"/>
</dbReference>
<dbReference type="EMBL" id="JACHMV010000001">
    <property type="protein sequence ID" value="MBB4772423.1"/>
    <property type="molecule type" value="Genomic_DNA"/>
</dbReference>
<evidence type="ECO:0000313" key="4">
    <source>
        <dbReference type="EMBL" id="GAA0546952.1"/>
    </source>
</evidence>
<dbReference type="Pfam" id="PF13517">
    <property type="entry name" value="FG-GAP_3"/>
    <property type="match status" value="1"/>
</dbReference>
<evidence type="ECO:0000259" key="3">
    <source>
        <dbReference type="Pfam" id="PF07593"/>
    </source>
</evidence>
<feature type="region of interest" description="Disordered" evidence="2">
    <location>
        <begin position="560"/>
        <end position="581"/>
    </location>
</feature>
<dbReference type="PANTHER" id="PTHR16026:SF0">
    <property type="entry name" value="CARTILAGE ACIDIC PROTEIN 1"/>
    <property type="match status" value="1"/>
</dbReference>
<dbReference type="AlphaFoldDB" id="A0A7W7I8L6"/>
<evidence type="ECO:0000313" key="6">
    <source>
        <dbReference type="Proteomes" id="UP000549343"/>
    </source>
</evidence>
<evidence type="ECO:0000256" key="2">
    <source>
        <dbReference type="SAM" id="MobiDB-lite"/>
    </source>
</evidence>
<dbReference type="Proteomes" id="UP000549343">
    <property type="component" value="Unassembled WGS sequence"/>
</dbReference>
<dbReference type="EMBL" id="BAAAHD010000002">
    <property type="protein sequence ID" value="GAA0546952.1"/>
    <property type="molecule type" value="Genomic_DNA"/>
</dbReference>
<keyword evidence="1" id="KW-0732">Signal</keyword>
<comment type="caution">
    <text evidence="5">The sequence shown here is derived from an EMBL/GenBank/DDBJ whole genome shotgun (WGS) entry which is preliminary data.</text>
</comment>
<sequence length="664" mass="71504">MTTSLRFLYRQLPGVIALALMVSVFFAVRLPSASRAEKDDLAKRYAFEPHSIALPGGYTQQSIRKVNKAYKHIDAWISSVGSAVAMNDLDGDGLPNDLCITDPRIDQVVVTPVPNAKGDRYKPFALSAGSLPMNDLMAPMGCVPGDFNEDGRMDLLVYMWGRTPIVHLARSDAKALDASAYQATELVPGVASGSRYIGPQWHSNAATVADFDGDGHADIFIANYFPHSPVLDPAADGGVSMNRSMSHAYNGGEDYLFRWTAGTGGARPTIAFQRHDDVLPKKVSKGWALAAASNDLDGDQLPELYVAHDFGPDRLLYNRSVPGRFQFSVVEGKRRPALVPKSKQVGTDSFKGMGVDFGDLNGDGLYDMFVSNITTSFGLEESHFAFVNAAKNQNVVRARLNAGESTWEDRSAPLGLAWSGWGWDAKIADFDNSGTPVVAQATGFIKGEVNRWPQLQELAASNDGVLEHPMWWPNVTAGDDIGGSQRLHFFVKGEDGRFVNLAHELGLAVPVPTRGIATGDADGDGRLDFAVARQWEDPVFYSNVSPSPGSHLNLRLIHAGQKHDGQKDADEPADGGMPAPGSPVVGAQVTATTADGRKVIGQVDGGSGHSGKRSHEIHLGLGETEGPVTVMLCWRDRTGQPREQHIQLTAGTHTLVLGTEATER</sequence>
<reference evidence="5 6" key="2">
    <citation type="submission" date="2020-08" db="EMBL/GenBank/DDBJ databases">
        <title>Sequencing the genomes of 1000 actinobacteria strains.</title>
        <authorList>
            <person name="Klenk H.-P."/>
        </authorList>
    </citation>
    <scope>NUCLEOTIDE SEQUENCE [LARGE SCALE GENOMIC DNA]</scope>
    <source>
        <strain evidence="5 6">DSM 44772</strain>
    </source>
</reference>
<dbReference type="Gene3D" id="2.130.10.130">
    <property type="entry name" value="Integrin alpha, N-terminal"/>
    <property type="match status" value="1"/>
</dbReference>
<proteinExistence type="predicted"/>
<gene>
    <name evidence="5" type="ORF">F4557_000841</name>
    <name evidence="4" type="ORF">GCM10009546_06260</name>
</gene>
<dbReference type="InterPro" id="IPR027039">
    <property type="entry name" value="Crtac1"/>
</dbReference>
<dbReference type="InterPro" id="IPR028994">
    <property type="entry name" value="Integrin_alpha_N"/>
</dbReference>
<accession>A0A7W7I8L6</accession>
<name>A0A7W7I8L6_9ACTN</name>
<evidence type="ECO:0000256" key="1">
    <source>
        <dbReference type="ARBA" id="ARBA00022729"/>
    </source>
</evidence>